<protein>
    <submittedName>
        <fullName evidence="2">Uncharacterized protein</fullName>
    </submittedName>
</protein>
<reference evidence="3" key="1">
    <citation type="submission" date="2017-01" db="EMBL/GenBank/DDBJ databases">
        <authorList>
            <person name="Wang Y."/>
            <person name="White M."/>
            <person name="Kvist S."/>
            <person name="Moncalvo J.-M."/>
        </authorList>
    </citation>
    <scope>NUCLEOTIDE SEQUENCE [LARGE SCALE GENOMIC DNA]</scope>
    <source>
        <strain evidence="3">ID-206-W2</strain>
    </source>
</reference>
<evidence type="ECO:0000313" key="3">
    <source>
        <dbReference type="Proteomes" id="UP000187429"/>
    </source>
</evidence>
<feature type="region of interest" description="Disordered" evidence="1">
    <location>
        <begin position="48"/>
        <end position="67"/>
    </location>
</feature>
<proteinExistence type="predicted"/>
<organism evidence="2 3">
    <name type="scientific">Smittium culicis</name>
    <dbReference type="NCBI Taxonomy" id="133412"/>
    <lineage>
        <taxon>Eukaryota</taxon>
        <taxon>Fungi</taxon>
        <taxon>Fungi incertae sedis</taxon>
        <taxon>Zoopagomycota</taxon>
        <taxon>Kickxellomycotina</taxon>
        <taxon>Harpellomycetes</taxon>
        <taxon>Harpellales</taxon>
        <taxon>Legeriomycetaceae</taxon>
        <taxon>Smittium</taxon>
    </lineage>
</organism>
<feature type="compositionally biased region" description="Basic and acidic residues" evidence="1">
    <location>
        <begin position="1"/>
        <end position="10"/>
    </location>
</feature>
<keyword evidence="3" id="KW-1185">Reference proteome</keyword>
<evidence type="ECO:0000256" key="1">
    <source>
        <dbReference type="SAM" id="MobiDB-lite"/>
    </source>
</evidence>
<gene>
    <name evidence="2" type="ORF">AYI69_g7848</name>
</gene>
<dbReference type="EMBL" id="LSSM01003913">
    <property type="protein sequence ID" value="OMJ16399.1"/>
    <property type="molecule type" value="Genomic_DNA"/>
</dbReference>
<accession>A0A1R1XP44</accession>
<dbReference type="OrthoDB" id="10427026at2759"/>
<comment type="caution">
    <text evidence="2">The sequence shown here is derived from an EMBL/GenBank/DDBJ whole genome shotgun (WGS) entry which is preliminary data.</text>
</comment>
<dbReference type="Proteomes" id="UP000187429">
    <property type="component" value="Unassembled WGS sequence"/>
</dbReference>
<name>A0A1R1XP44_9FUNG</name>
<sequence>MESKRGENSHKRQGTAHSIVSPKTQECGRSISVGLFRQHNHTCVRKEIRRNNFPRTSQDSRTDLESLSGNEYQTSGHLFTVGAQSHRCAEKTDCANRMVSITGSIQNSEFSLLPARRRPVCISPEQKGGNLLMLVPRHRVSRSEFASLKLVRVQQPIQLPAMESDL</sequence>
<feature type="region of interest" description="Disordered" evidence="1">
    <location>
        <begin position="1"/>
        <end position="21"/>
    </location>
</feature>
<dbReference type="AlphaFoldDB" id="A0A1R1XP44"/>
<evidence type="ECO:0000313" key="2">
    <source>
        <dbReference type="EMBL" id="OMJ16399.1"/>
    </source>
</evidence>